<name>A7RI83_NEMVE</name>
<comment type="subcellular location">
    <subcellularLocation>
        <location evidence="1">Membrane</location>
        <topology evidence="1">Multi-pass membrane protein</topology>
    </subcellularLocation>
</comment>
<evidence type="ECO:0000256" key="1">
    <source>
        <dbReference type="ARBA" id="ARBA00004141"/>
    </source>
</evidence>
<evidence type="ECO:0000256" key="5">
    <source>
        <dbReference type="ARBA" id="ARBA00022989"/>
    </source>
</evidence>
<gene>
    <name evidence="13" type="ORF">NEMVEDRAFT_v1g197496</name>
</gene>
<evidence type="ECO:0000256" key="11">
    <source>
        <dbReference type="RuleBase" id="RU000679"/>
    </source>
</evidence>
<keyword evidence="8" id="KW-0472">Membrane</keyword>
<dbReference type="EMBL" id="DS469512">
    <property type="protein sequence ID" value="EDO48657.1"/>
    <property type="molecule type" value="Genomic_DNA"/>
</dbReference>
<dbReference type="GO" id="GO:0016020">
    <property type="term" value="C:membrane"/>
    <property type="evidence" value="ECO:0007669"/>
    <property type="project" value="UniProtKB-SubCell"/>
</dbReference>
<dbReference type="PhylomeDB" id="A7RI83"/>
<dbReference type="HOGENOM" id="CLU_910009_0_0_1"/>
<evidence type="ECO:0000256" key="10">
    <source>
        <dbReference type="ARBA" id="ARBA00023303"/>
    </source>
</evidence>
<dbReference type="PANTHER" id="PTHR11690">
    <property type="entry name" value="AMILORIDE-SENSITIVE SODIUM CHANNEL-RELATED"/>
    <property type="match status" value="1"/>
</dbReference>
<evidence type="ECO:0000256" key="6">
    <source>
        <dbReference type="ARBA" id="ARBA00023053"/>
    </source>
</evidence>
<dbReference type="eggNOG" id="KOG4294">
    <property type="taxonomic scope" value="Eukaryota"/>
</dbReference>
<protein>
    <submittedName>
        <fullName evidence="13">Uncharacterized protein</fullName>
    </submittedName>
</protein>
<evidence type="ECO:0000256" key="7">
    <source>
        <dbReference type="ARBA" id="ARBA00023065"/>
    </source>
</evidence>
<dbReference type="PANTHER" id="PTHR11690:SF300">
    <property type="entry name" value="PICKPOCKET PROTEIN 19"/>
    <property type="match status" value="1"/>
</dbReference>
<evidence type="ECO:0000256" key="3">
    <source>
        <dbReference type="ARBA" id="ARBA00022461"/>
    </source>
</evidence>
<keyword evidence="5" id="KW-1133">Transmembrane helix</keyword>
<keyword evidence="10 11" id="KW-0407">Ion channel</keyword>
<organism evidence="13 14">
    <name type="scientific">Nematostella vectensis</name>
    <name type="common">Starlet sea anemone</name>
    <dbReference type="NCBI Taxonomy" id="45351"/>
    <lineage>
        <taxon>Eukaryota</taxon>
        <taxon>Metazoa</taxon>
        <taxon>Cnidaria</taxon>
        <taxon>Anthozoa</taxon>
        <taxon>Hexacorallia</taxon>
        <taxon>Actiniaria</taxon>
        <taxon>Edwardsiidae</taxon>
        <taxon>Nematostella</taxon>
    </lineage>
</organism>
<dbReference type="InterPro" id="IPR001873">
    <property type="entry name" value="ENaC"/>
</dbReference>
<sequence>MALCGCCASKPSPTNSASEDESTGPESKEEILLANQNGNASTYENIRKRSAAKRDKKHAEYGKRKMREVFAYYINHCTLHGFHYIFETKSLFRKIAWFSVLAIAGGFFFKEIKTSTTQYFKYPFSIMSTVEYPRTLVFPAVTICDFHDIRQTLVSNAKGEQAINISSSEKLETLARKTYKSFNETLISCSLRRGVRGARPFNIHDFKVFFTAKGQTCYTFNAAMDGKKLLEVDNVGPKFGLEIYLNAQHWWFKDDVRESGFRFILHQQDDLPLTREGFRVSSGYVTYVDMRLEKASNDLTQSIYLL</sequence>
<evidence type="ECO:0000256" key="8">
    <source>
        <dbReference type="ARBA" id="ARBA00023136"/>
    </source>
</evidence>
<keyword evidence="6" id="KW-0915">Sodium</keyword>
<dbReference type="Proteomes" id="UP000001593">
    <property type="component" value="Unassembled WGS sequence"/>
</dbReference>
<dbReference type="AlphaFoldDB" id="A7RI83"/>
<keyword evidence="9 11" id="KW-0739">Sodium transport</keyword>
<comment type="similarity">
    <text evidence="11">Belongs to the amiloride-sensitive sodium channel (TC 1.A.6) family.</text>
</comment>
<reference evidence="13 14" key="1">
    <citation type="journal article" date="2007" name="Science">
        <title>Sea anemone genome reveals ancestral eumetazoan gene repertoire and genomic organization.</title>
        <authorList>
            <person name="Putnam N.H."/>
            <person name="Srivastava M."/>
            <person name="Hellsten U."/>
            <person name="Dirks B."/>
            <person name="Chapman J."/>
            <person name="Salamov A."/>
            <person name="Terry A."/>
            <person name="Shapiro H."/>
            <person name="Lindquist E."/>
            <person name="Kapitonov V.V."/>
            <person name="Jurka J."/>
            <person name="Genikhovich G."/>
            <person name="Grigoriev I.V."/>
            <person name="Lucas S.M."/>
            <person name="Steele R.E."/>
            <person name="Finnerty J.R."/>
            <person name="Technau U."/>
            <person name="Martindale M.Q."/>
            <person name="Rokhsar D.S."/>
        </authorList>
    </citation>
    <scope>NUCLEOTIDE SEQUENCE [LARGE SCALE GENOMIC DNA]</scope>
    <source>
        <strain evidence="14">CH2 X CH6</strain>
    </source>
</reference>
<evidence type="ECO:0000313" key="14">
    <source>
        <dbReference type="Proteomes" id="UP000001593"/>
    </source>
</evidence>
<evidence type="ECO:0000313" key="13">
    <source>
        <dbReference type="EMBL" id="EDO48657.1"/>
    </source>
</evidence>
<evidence type="ECO:0000256" key="9">
    <source>
        <dbReference type="ARBA" id="ARBA00023201"/>
    </source>
</evidence>
<keyword evidence="7 11" id="KW-0406">Ion transport</keyword>
<evidence type="ECO:0000256" key="2">
    <source>
        <dbReference type="ARBA" id="ARBA00022448"/>
    </source>
</evidence>
<dbReference type="InParanoid" id="A7RI83"/>
<dbReference type="GO" id="GO:0005272">
    <property type="term" value="F:sodium channel activity"/>
    <property type="evidence" value="ECO:0007669"/>
    <property type="project" value="UniProtKB-KW"/>
</dbReference>
<proteinExistence type="inferred from homology"/>
<dbReference type="Pfam" id="PF00858">
    <property type="entry name" value="ASC"/>
    <property type="match status" value="1"/>
</dbReference>
<dbReference type="OMA" id="CGCCASK"/>
<feature type="region of interest" description="Disordered" evidence="12">
    <location>
        <begin position="1"/>
        <end position="30"/>
    </location>
</feature>
<keyword evidence="3 11" id="KW-0894">Sodium channel</keyword>
<keyword evidence="2 11" id="KW-0813">Transport</keyword>
<dbReference type="Gene3D" id="2.60.470.10">
    <property type="entry name" value="Acid-sensing ion channels like domains"/>
    <property type="match status" value="1"/>
</dbReference>
<evidence type="ECO:0000256" key="4">
    <source>
        <dbReference type="ARBA" id="ARBA00022692"/>
    </source>
</evidence>
<keyword evidence="14" id="KW-1185">Reference proteome</keyword>
<keyword evidence="4 11" id="KW-0812">Transmembrane</keyword>
<accession>A7RI83</accession>
<evidence type="ECO:0000256" key="12">
    <source>
        <dbReference type="SAM" id="MobiDB-lite"/>
    </source>
</evidence>